<dbReference type="GO" id="GO:0000725">
    <property type="term" value="P:recombinational repair"/>
    <property type="evidence" value="ECO:0007669"/>
    <property type="project" value="TreeGrafter"/>
</dbReference>
<evidence type="ECO:0000256" key="3">
    <source>
        <dbReference type="ARBA" id="ARBA00022806"/>
    </source>
</evidence>
<dbReference type="PROSITE" id="PS51198">
    <property type="entry name" value="UVRD_HELICASE_ATP_BIND"/>
    <property type="match status" value="1"/>
</dbReference>
<keyword evidence="3 6" id="KW-0347">Helicase</keyword>
<feature type="binding site" evidence="6">
    <location>
        <begin position="37"/>
        <end position="44"/>
    </location>
    <ligand>
        <name>ATP</name>
        <dbReference type="ChEBI" id="CHEBI:30616"/>
    </ligand>
</feature>
<dbReference type="InterPro" id="IPR027417">
    <property type="entry name" value="P-loop_NTPase"/>
</dbReference>
<evidence type="ECO:0000256" key="5">
    <source>
        <dbReference type="ARBA" id="ARBA00034923"/>
    </source>
</evidence>
<dbReference type="Pfam" id="PF13245">
    <property type="entry name" value="AAA_19"/>
    <property type="match status" value="1"/>
</dbReference>
<evidence type="ECO:0000313" key="10">
    <source>
        <dbReference type="Proteomes" id="UP000514411"/>
    </source>
</evidence>
<feature type="domain" description="UvrD-like helicase ATP-binding" evidence="7">
    <location>
        <begin position="16"/>
        <end position="288"/>
    </location>
</feature>
<gene>
    <name evidence="9" type="ORF">XSP_002084</name>
    <name evidence="8" type="ORF">XSP_002101</name>
</gene>
<dbReference type="PANTHER" id="PTHR11070:SF2">
    <property type="entry name" value="ATP-DEPENDENT DNA HELICASE SRS2"/>
    <property type="match status" value="1"/>
</dbReference>
<evidence type="ECO:0000256" key="4">
    <source>
        <dbReference type="ARBA" id="ARBA00022840"/>
    </source>
</evidence>
<protein>
    <recommendedName>
        <fullName evidence="5">DNA 3'-5' helicase II</fullName>
    </recommendedName>
</protein>
<keyword evidence="2 6" id="KW-0378">Hydrolase</keyword>
<dbReference type="Gene3D" id="3.40.50.300">
    <property type="entry name" value="P-loop containing nucleotide triphosphate hydrolases"/>
    <property type="match status" value="2"/>
</dbReference>
<name>A0A2N7UYZ2_XANCJ</name>
<dbReference type="GO" id="GO:0003677">
    <property type="term" value="F:DNA binding"/>
    <property type="evidence" value="ECO:0007669"/>
    <property type="project" value="InterPro"/>
</dbReference>
<reference evidence="8 10" key="1">
    <citation type="submission" date="2020-07" db="EMBL/GenBank/DDBJ databases">
        <authorList>
            <person name="Teixeira M."/>
        </authorList>
    </citation>
    <scope>NUCLEOTIDE SEQUENCE</scope>
    <source>
        <strain evidence="9">3</strain>
        <strain evidence="8">Xanthomonas arboricola pv. juglandis CPBF 427</strain>
    </source>
</reference>
<evidence type="ECO:0000313" key="8">
    <source>
        <dbReference type="EMBL" id="CAD0327297.1"/>
    </source>
</evidence>
<dbReference type="InterPro" id="IPR000212">
    <property type="entry name" value="DNA_helicase_UvrD/REP"/>
</dbReference>
<sequence>MISEAAAVPNDELDRHVDEEIKNCLDPRAPRSFFLFAGAGSGKTRSLVGALDHLRDTAGARLRIRGQKVAVITYTKAARDEIIRRTQFDPIIAVSTIHSFAWTLIEGFNHDIREWLRVSLQADIEDLQAKEAKGRAGTKTSAGRIADIASKTRRLARLDTTKTFIYSPDGDNRGRGSLNHAEVLHLAGDFLKSKPVLRHILRDGYPYILVDESQDTNRHIVEALFTFQAAHKDEVVVGLFGDLMQRIYGDGHPGLGENLPSDWATPTKRLNFRCPRRVIELINKIRESTDQQTQIPRSAAIEGHVRMYVLPSEGIDKVAAEKAICTHMAGLTADQEWLDEDAVKVLILEHRMAALRMGFDDLLAALYPVTQFRTSLLDGSLPVVNLFSNLILPLWDAKDDKFGTTRIMRAASPLLSPSALKHAQDQFEQLGRAQAAVDALIELLDSNPSVTFGEVLHNVAKTGIFAIPDMLNVALAAATAEANDAEDKQERSDRDKAIAEFLTTPFLQVRAYAKYVSGKARFDTHQGVKGLEFPRVMVVMDDHEARGFLFKYEKLFGGGADDSQTASTRRLFYVTCSRAQRSLALVAYASNPARVGDQLLITGWFKPEEVLIGLP</sequence>
<keyword evidence="1 6" id="KW-0547">Nucleotide-binding</keyword>
<evidence type="ECO:0000313" key="9">
    <source>
        <dbReference type="EMBL" id="CAD1791957.1"/>
    </source>
</evidence>
<dbReference type="EMBL" id="LR861807">
    <property type="protein sequence ID" value="CAD1791957.1"/>
    <property type="molecule type" value="Genomic_DNA"/>
</dbReference>
<evidence type="ECO:0000256" key="2">
    <source>
        <dbReference type="ARBA" id="ARBA00022801"/>
    </source>
</evidence>
<evidence type="ECO:0000256" key="1">
    <source>
        <dbReference type="ARBA" id="ARBA00022741"/>
    </source>
</evidence>
<evidence type="ECO:0000256" key="6">
    <source>
        <dbReference type="PROSITE-ProRule" id="PRU00560"/>
    </source>
</evidence>
<dbReference type="OrthoDB" id="384988at2"/>
<dbReference type="SUPFAM" id="SSF52540">
    <property type="entry name" value="P-loop containing nucleoside triphosphate hydrolases"/>
    <property type="match status" value="1"/>
</dbReference>
<dbReference type="GO" id="GO:0043138">
    <property type="term" value="F:3'-5' DNA helicase activity"/>
    <property type="evidence" value="ECO:0007669"/>
    <property type="project" value="TreeGrafter"/>
</dbReference>
<evidence type="ECO:0000259" key="7">
    <source>
        <dbReference type="PROSITE" id="PS51198"/>
    </source>
</evidence>
<dbReference type="InterPro" id="IPR014016">
    <property type="entry name" value="UvrD-like_ATP-bd"/>
</dbReference>
<dbReference type="Proteomes" id="UP000514411">
    <property type="component" value="Chromosome"/>
</dbReference>
<organism evidence="8">
    <name type="scientific">Xanthomonas campestris pv. juglandis</name>
    <name type="common">Xanthomonas arboricola pv. juglandis</name>
    <dbReference type="NCBI Taxonomy" id="195709"/>
    <lineage>
        <taxon>Bacteria</taxon>
        <taxon>Pseudomonadati</taxon>
        <taxon>Pseudomonadota</taxon>
        <taxon>Gammaproteobacteria</taxon>
        <taxon>Lysobacterales</taxon>
        <taxon>Lysobacteraceae</taxon>
        <taxon>Xanthomonas</taxon>
    </lineage>
</organism>
<accession>A0A2N7UYZ2</accession>
<dbReference type="PANTHER" id="PTHR11070">
    <property type="entry name" value="UVRD / RECB / PCRA DNA HELICASE FAMILY MEMBER"/>
    <property type="match status" value="1"/>
</dbReference>
<dbReference type="RefSeq" id="WP_047124429.1">
    <property type="nucleotide sequence ID" value="NZ_CP012251.1"/>
</dbReference>
<keyword evidence="4 6" id="KW-0067">ATP-binding</keyword>
<dbReference type="GO" id="GO:0016787">
    <property type="term" value="F:hydrolase activity"/>
    <property type="evidence" value="ECO:0007669"/>
    <property type="project" value="UniProtKB-UniRule"/>
</dbReference>
<dbReference type="GO" id="GO:0005524">
    <property type="term" value="F:ATP binding"/>
    <property type="evidence" value="ECO:0007669"/>
    <property type="project" value="UniProtKB-UniRule"/>
</dbReference>
<dbReference type="AlphaFoldDB" id="A0A2N7UYZ2"/>
<proteinExistence type="predicted"/>
<dbReference type="EMBL" id="LR824643">
    <property type="protein sequence ID" value="CAD0327297.1"/>
    <property type="molecule type" value="Genomic_DNA"/>
</dbReference>